<gene>
    <name evidence="2" type="ORF">TSPGSL018_26674</name>
</gene>
<feature type="non-terminal residue" evidence="2">
    <location>
        <position position="1"/>
    </location>
</feature>
<evidence type="ECO:0000313" key="2">
    <source>
        <dbReference type="EMBL" id="JAC74181.1"/>
    </source>
</evidence>
<protein>
    <submittedName>
        <fullName evidence="2">Uncharacterized protein</fullName>
    </submittedName>
</protein>
<feature type="compositionally biased region" description="Polar residues" evidence="1">
    <location>
        <begin position="228"/>
        <end position="238"/>
    </location>
</feature>
<dbReference type="EMBL" id="GBEZ01011623">
    <property type="protein sequence ID" value="JAC74181.1"/>
    <property type="molecule type" value="Transcribed_RNA"/>
</dbReference>
<dbReference type="AlphaFoldDB" id="A0A061RUG4"/>
<accession>A0A061RUG4</accession>
<proteinExistence type="predicted"/>
<organism evidence="2">
    <name type="scientific">Tetraselmis sp. GSL018</name>
    <dbReference type="NCBI Taxonomy" id="582737"/>
    <lineage>
        <taxon>Eukaryota</taxon>
        <taxon>Viridiplantae</taxon>
        <taxon>Chlorophyta</taxon>
        <taxon>core chlorophytes</taxon>
        <taxon>Chlorodendrophyceae</taxon>
        <taxon>Chlorodendrales</taxon>
        <taxon>Chlorodendraceae</taxon>
        <taxon>Tetraselmis</taxon>
    </lineage>
</organism>
<evidence type="ECO:0000256" key="1">
    <source>
        <dbReference type="SAM" id="MobiDB-lite"/>
    </source>
</evidence>
<sequence>PVSWKPPVQTERLYNFCIAVLARSPLPLPPVIVWCANLSVSCNTSAHSLKHLNISGPRSWFGSSGTPAPPSHTAAGSGPRRKLICLHPGAAGLRAPGGAPPPAERSRSGSRAGRTASQTPGGRAAPWAAPCGHPGRIGPHRRSSRSTQASRGPTRRQRGPGGRAGTRARHGHGGRRRQEGSARAPATSPPGVIRPPPSGQKATGSACWAARQTSPARTRPRAGRRDWPQSTAARSGSRTGAGRHCGRART</sequence>
<reference evidence="2" key="1">
    <citation type="submission" date="2014-05" db="EMBL/GenBank/DDBJ databases">
        <title>The transcriptome of the halophilic microalga Tetraselmis sp. GSL018 isolated from the Great Salt Lake, Utah.</title>
        <authorList>
            <person name="Jinkerson R.E."/>
            <person name="D'Adamo S."/>
            <person name="Posewitz M.C."/>
        </authorList>
    </citation>
    <scope>NUCLEOTIDE SEQUENCE</scope>
    <source>
        <strain evidence="2">GSL018</strain>
    </source>
</reference>
<name>A0A061RUG4_9CHLO</name>
<feature type="region of interest" description="Disordered" evidence="1">
    <location>
        <begin position="61"/>
        <end position="250"/>
    </location>
</feature>
<feature type="compositionally biased region" description="Low complexity" evidence="1">
    <location>
        <begin position="88"/>
        <end position="97"/>
    </location>
</feature>
<feature type="compositionally biased region" description="Basic residues" evidence="1">
    <location>
        <begin position="166"/>
        <end position="175"/>
    </location>
</feature>